<dbReference type="AlphaFoldDB" id="A0A369JJH6"/>
<reference evidence="2" key="1">
    <citation type="submission" date="2018-04" db="EMBL/GenBank/DDBJ databases">
        <title>Whole genome sequencing of Hypsizygus marmoreus.</title>
        <authorList>
            <person name="Choi I.-G."/>
            <person name="Min B."/>
            <person name="Kim J.-G."/>
            <person name="Kim S."/>
            <person name="Oh Y.-L."/>
            <person name="Kong W.-S."/>
            <person name="Park H."/>
            <person name="Jeong J."/>
            <person name="Song E.-S."/>
        </authorList>
    </citation>
    <scope>NUCLEOTIDE SEQUENCE [LARGE SCALE GENOMIC DNA]</scope>
    <source>
        <strain evidence="2">51987-8</strain>
    </source>
</reference>
<feature type="region of interest" description="Disordered" evidence="1">
    <location>
        <begin position="39"/>
        <end position="108"/>
    </location>
</feature>
<proteinExistence type="predicted"/>
<dbReference type="Proteomes" id="UP000076154">
    <property type="component" value="Unassembled WGS sequence"/>
</dbReference>
<evidence type="ECO:0000313" key="3">
    <source>
        <dbReference type="Proteomes" id="UP000076154"/>
    </source>
</evidence>
<organism evidence="2 3">
    <name type="scientific">Hypsizygus marmoreus</name>
    <name type="common">White beech mushroom</name>
    <name type="synonym">Agaricus marmoreus</name>
    <dbReference type="NCBI Taxonomy" id="39966"/>
    <lineage>
        <taxon>Eukaryota</taxon>
        <taxon>Fungi</taxon>
        <taxon>Dikarya</taxon>
        <taxon>Basidiomycota</taxon>
        <taxon>Agaricomycotina</taxon>
        <taxon>Agaricomycetes</taxon>
        <taxon>Agaricomycetidae</taxon>
        <taxon>Agaricales</taxon>
        <taxon>Tricholomatineae</taxon>
        <taxon>Lyophyllaceae</taxon>
        <taxon>Hypsizygus</taxon>
    </lineage>
</organism>
<dbReference type="InParanoid" id="A0A369JJH6"/>
<feature type="compositionally biased region" description="Basic and acidic residues" evidence="1">
    <location>
        <begin position="132"/>
        <end position="148"/>
    </location>
</feature>
<dbReference type="OrthoDB" id="6511194at2759"/>
<feature type="region of interest" description="Disordered" evidence="1">
    <location>
        <begin position="128"/>
        <end position="148"/>
    </location>
</feature>
<feature type="compositionally biased region" description="Polar residues" evidence="1">
    <location>
        <begin position="55"/>
        <end position="70"/>
    </location>
</feature>
<gene>
    <name evidence="2" type="ORF">Hypma_013356</name>
</gene>
<evidence type="ECO:0000313" key="2">
    <source>
        <dbReference type="EMBL" id="RDB19554.1"/>
    </source>
</evidence>
<comment type="caution">
    <text evidence="2">The sequence shown here is derived from an EMBL/GenBank/DDBJ whole genome shotgun (WGS) entry which is preliminary data.</text>
</comment>
<protein>
    <submittedName>
        <fullName evidence="2">Uncharacterized protein</fullName>
    </submittedName>
</protein>
<dbReference type="EMBL" id="LUEZ02000079">
    <property type="protein sequence ID" value="RDB19554.1"/>
    <property type="molecule type" value="Genomic_DNA"/>
</dbReference>
<name>A0A369JJH6_HYPMA</name>
<sequence>MHLRVASRHILNKLGLSCITAMPLKRKFNLKNLGKWIGVKKRKKNEQGNKENIDPNPQSPRRSIESTVTAESIHGWEEEEPPADVDDEPIDDSDDEAEDREEKKGIYVFPPTIAEADKAFLDLKNVLKPPRKAGDGYRDPGLDKLTIE</sequence>
<evidence type="ECO:0000256" key="1">
    <source>
        <dbReference type="SAM" id="MobiDB-lite"/>
    </source>
</evidence>
<keyword evidence="3" id="KW-1185">Reference proteome</keyword>
<feature type="compositionally biased region" description="Acidic residues" evidence="1">
    <location>
        <begin position="77"/>
        <end position="99"/>
    </location>
</feature>
<accession>A0A369JJH6</accession>